<dbReference type="SMART" id="SM01052">
    <property type="entry name" value="CAP_GLY"/>
    <property type="match status" value="1"/>
</dbReference>
<dbReference type="InterPro" id="IPR001611">
    <property type="entry name" value="Leu-rich_rpt"/>
</dbReference>
<comment type="subcellular location">
    <subcellularLocation>
        <location evidence="1">Cytoplasm</location>
    </subcellularLocation>
</comment>
<accession>A0A5E4EZM7</accession>
<dbReference type="PANTHER" id="PTHR46652:SF3">
    <property type="entry name" value="LEUCINE-RICH REPEAT-CONTAINING PROTEIN 9"/>
    <property type="match status" value="1"/>
</dbReference>
<dbReference type="Proteomes" id="UP000327085">
    <property type="component" value="Chromosome 1"/>
</dbReference>
<gene>
    <name evidence="10" type="ORF">ALMOND_2B004595</name>
</gene>
<comment type="subunit">
    <text evidence="7">Supercomplex made of cofactors A to E. Cofactors A and D function by capturing and stabilizing tubulin in a quasi-native conformation. Cofactor E binds to the cofactor D-tubulin complex; interaction with cofactor C then causes the release of tubulin polypeptides that are committed to the native state.</text>
</comment>
<proteinExistence type="inferred from homology"/>
<dbReference type="Gene3D" id="3.80.10.10">
    <property type="entry name" value="Ribonuclease Inhibitor"/>
    <property type="match status" value="3"/>
</dbReference>
<dbReference type="FunFam" id="2.30.30.190:FF:000016">
    <property type="entry name" value="Tubulin-folding cofactor E"/>
    <property type="match status" value="1"/>
</dbReference>
<dbReference type="Gene3D" id="3.10.20.90">
    <property type="entry name" value="Phosphatidylinositol 3-kinase Catalytic Subunit, Chain A, domain 1"/>
    <property type="match status" value="1"/>
</dbReference>
<protein>
    <submittedName>
        <fullName evidence="10">PREDICTED: tubulin-specific chaperone E</fullName>
    </submittedName>
</protein>
<reference evidence="11" key="1">
    <citation type="journal article" date="2020" name="Plant J.">
        <title>Transposons played a major role in the diversification between the closely related almond and peach genomes: results from the almond genome sequence.</title>
        <authorList>
            <person name="Alioto T."/>
            <person name="Alexiou K.G."/>
            <person name="Bardil A."/>
            <person name="Barteri F."/>
            <person name="Castanera R."/>
            <person name="Cruz F."/>
            <person name="Dhingra A."/>
            <person name="Duval H."/>
            <person name="Fernandez I Marti A."/>
            <person name="Frias L."/>
            <person name="Galan B."/>
            <person name="Garcia J.L."/>
            <person name="Howad W."/>
            <person name="Gomez-Garrido J."/>
            <person name="Gut M."/>
            <person name="Julca I."/>
            <person name="Morata J."/>
            <person name="Puigdomenech P."/>
            <person name="Ribeca P."/>
            <person name="Rubio Cabetas M.J."/>
            <person name="Vlasova A."/>
            <person name="Wirthensohn M."/>
            <person name="Garcia-Mas J."/>
            <person name="Gabaldon T."/>
            <person name="Casacuberta J.M."/>
            <person name="Arus P."/>
        </authorList>
    </citation>
    <scope>NUCLEOTIDE SEQUENCE [LARGE SCALE GENOMIC DNA]</scope>
    <source>
        <strain evidence="11">cv. Texas</strain>
    </source>
</reference>
<dbReference type="GO" id="GO:0005737">
    <property type="term" value="C:cytoplasm"/>
    <property type="evidence" value="ECO:0007669"/>
    <property type="project" value="UniProtKB-SubCell"/>
</dbReference>
<dbReference type="SUPFAM" id="SSF54236">
    <property type="entry name" value="Ubiquitin-like"/>
    <property type="match status" value="1"/>
</dbReference>
<dbReference type="FunFam" id="3.80.10.10:FF:000752">
    <property type="entry name" value="Tubulin-folding cofactor E"/>
    <property type="match status" value="1"/>
</dbReference>
<dbReference type="InParanoid" id="A0A5E4EZM7"/>
<dbReference type="InterPro" id="IPR044079">
    <property type="entry name" value="Ubl_TBCE"/>
</dbReference>
<feature type="domain" description="CAP-Gly" evidence="9">
    <location>
        <begin position="83"/>
        <end position="126"/>
    </location>
</feature>
<evidence type="ECO:0000256" key="1">
    <source>
        <dbReference type="ARBA" id="ARBA00004496"/>
    </source>
</evidence>
<feature type="region of interest" description="Disordered" evidence="8">
    <location>
        <begin position="49"/>
        <end position="75"/>
    </location>
</feature>
<feature type="compositionally biased region" description="Basic and acidic residues" evidence="8">
    <location>
        <begin position="50"/>
        <end position="75"/>
    </location>
</feature>
<dbReference type="FunCoup" id="A0A5E4EZM7">
    <property type="interactions" value="3183"/>
</dbReference>
<dbReference type="SUPFAM" id="SSF74924">
    <property type="entry name" value="Cap-Gly domain"/>
    <property type="match status" value="1"/>
</dbReference>
<dbReference type="EMBL" id="CABIKO010000042">
    <property type="protein sequence ID" value="VVA20279.1"/>
    <property type="molecule type" value="Genomic_DNA"/>
</dbReference>
<keyword evidence="6" id="KW-0143">Chaperone</keyword>
<evidence type="ECO:0000256" key="4">
    <source>
        <dbReference type="ARBA" id="ARBA00022614"/>
    </source>
</evidence>
<dbReference type="InterPro" id="IPR050836">
    <property type="entry name" value="SDS22/Internalin_LRR"/>
</dbReference>
<dbReference type="FunFam" id="3.10.20.90:FF:000187">
    <property type="entry name" value="Tubulin-folding cofactor E"/>
    <property type="match status" value="1"/>
</dbReference>
<evidence type="ECO:0000256" key="7">
    <source>
        <dbReference type="ARBA" id="ARBA00026055"/>
    </source>
</evidence>
<dbReference type="InterPro" id="IPR036859">
    <property type="entry name" value="CAP-Gly_dom_sf"/>
</dbReference>
<keyword evidence="4" id="KW-0433">Leucine-rich repeat</keyword>
<evidence type="ECO:0000313" key="11">
    <source>
        <dbReference type="Proteomes" id="UP000327085"/>
    </source>
</evidence>
<dbReference type="InterPro" id="IPR029071">
    <property type="entry name" value="Ubiquitin-like_domsf"/>
</dbReference>
<dbReference type="AlphaFoldDB" id="A0A5E4EZM7"/>
<name>A0A5E4EZM7_PRUDU</name>
<evidence type="ECO:0000256" key="2">
    <source>
        <dbReference type="ARBA" id="ARBA00006286"/>
    </source>
</evidence>
<dbReference type="InterPro" id="IPR000938">
    <property type="entry name" value="CAP-Gly_domain"/>
</dbReference>
<dbReference type="PROSITE" id="PS51450">
    <property type="entry name" value="LRR"/>
    <property type="match status" value="3"/>
</dbReference>
<dbReference type="PROSITE" id="PS50245">
    <property type="entry name" value="CAP_GLY_2"/>
    <property type="match status" value="1"/>
</dbReference>
<organism evidence="10 11">
    <name type="scientific">Prunus dulcis</name>
    <name type="common">Almond</name>
    <name type="synonym">Amygdalus dulcis</name>
    <dbReference type="NCBI Taxonomy" id="3755"/>
    <lineage>
        <taxon>Eukaryota</taxon>
        <taxon>Viridiplantae</taxon>
        <taxon>Streptophyta</taxon>
        <taxon>Embryophyta</taxon>
        <taxon>Tracheophyta</taxon>
        <taxon>Spermatophyta</taxon>
        <taxon>Magnoliopsida</taxon>
        <taxon>eudicotyledons</taxon>
        <taxon>Gunneridae</taxon>
        <taxon>Pentapetalae</taxon>
        <taxon>rosids</taxon>
        <taxon>fabids</taxon>
        <taxon>Rosales</taxon>
        <taxon>Rosaceae</taxon>
        <taxon>Amygdaloideae</taxon>
        <taxon>Amygdaleae</taxon>
        <taxon>Prunus</taxon>
    </lineage>
</organism>
<dbReference type="PROSITE" id="PS00845">
    <property type="entry name" value="CAP_GLY_1"/>
    <property type="match status" value="1"/>
</dbReference>
<dbReference type="Pfam" id="PF01302">
    <property type="entry name" value="CAP_GLY"/>
    <property type="match status" value="1"/>
</dbReference>
<evidence type="ECO:0000313" key="10">
    <source>
        <dbReference type="EMBL" id="VVA20279.1"/>
    </source>
</evidence>
<dbReference type="Gene3D" id="2.30.30.190">
    <property type="entry name" value="CAP Gly-rich-like domain"/>
    <property type="match status" value="1"/>
</dbReference>
<evidence type="ECO:0000259" key="9">
    <source>
        <dbReference type="PROSITE" id="PS50245"/>
    </source>
</evidence>
<dbReference type="SUPFAM" id="SSF52058">
    <property type="entry name" value="L domain-like"/>
    <property type="match status" value="1"/>
</dbReference>
<sequence length="589" mass="65302">MTLTGVKAPPVLLQHLLLLVISSASDLFMVLSISVSKPNLKTTLQKKEKKMQESSESKPDFRIGQRVHSSGDPRRIGTVRYVGPVQGYSGTWVGVDWDNGEGKHDGTINGVQYFQARSEQSGSFVRSQNLSSGISLLQALQLRYRGDTTKEEEDEMYVLSASNKRVNVQLVGKEKIQDKLSRLEELTSASVSYLGVSSPGVPCDISTNVPNLKELDLTGNLISEWKDVSTICEQLADLFALNLSYNLMAHDMVGLPHLKRIRILVLNNIGINWTQVEILKQSLPEIEELHLMGNKISTIEPASSFAVQGFDYLRLLNLEDNCIADWNEILKLSQLRSLEQLHLSNNSLIRVFYPDDGMMHELLNGYDSCEESHKPFQNLRCLLLGGNNIEDLASIDSLNSFPQLVDIRLSENPVADPGQGGIPRFVLVARLAKVEMLNGSEVSSRERKESEIRYVRLVMSKMQGNSKELQWLHPRFAELKGFHGIEDEKPLVGAAGPQKMASGLLSITLKCVGASIGEKPSLTKKLPGATTVGKLKILCESFFKLKSIKLKLFLQEEGSPLPMLLEDEMATLTDLGIGNESTILVDEES</sequence>
<dbReference type="Gramene" id="VVA20279">
    <property type="protein sequence ID" value="VVA20279"/>
    <property type="gene ID" value="Prudul26B004595"/>
</dbReference>
<evidence type="ECO:0000256" key="8">
    <source>
        <dbReference type="SAM" id="MobiDB-lite"/>
    </source>
</evidence>
<keyword evidence="3" id="KW-0963">Cytoplasm</keyword>
<dbReference type="OMA" id="SEESHMF"/>
<dbReference type="PANTHER" id="PTHR46652">
    <property type="entry name" value="LEUCINE-RICH REPEAT AND IQ DOMAIN-CONTAINING PROTEIN 1-RELATED"/>
    <property type="match status" value="1"/>
</dbReference>
<evidence type="ECO:0000256" key="6">
    <source>
        <dbReference type="ARBA" id="ARBA00023186"/>
    </source>
</evidence>
<evidence type="ECO:0000256" key="5">
    <source>
        <dbReference type="ARBA" id="ARBA00022737"/>
    </source>
</evidence>
<dbReference type="FunFam" id="3.80.10.10:FF:000882">
    <property type="entry name" value="Tubulin-folding cofactor E"/>
    <property type="match status" value="1"/>
</dbReference>
<dbReference type="CDD" id="cd17044">
    <property type="entry name" value="Ubl_TBCE"/>
    <property type="match status" value="1"/>
</dbReference>
<evidence type="ECO:0000256" key="3">
    <source>
        <dbReference type="ARBA" id="ARBA00022490"/>
    </source>
</evidence>
<dbReference type="InterPro" id="IPR032675">
    <property type="entry name" value="LRR_dom_sf"/>
</dbReference>
<keyword evidence="5" id="KW-0677">Repeat</keyword>
<comment type="similarity">
    <text evidence="2">Belongs to the TBCE family.</text>
</comment>